<dbReference type="PANTHER" id="PTHR43227:SF11">
    <property type="entry name" value="BLL4140 PROTEIN"/>
    <property type="match status" value="1"/>
</dbReference>
<evidence type="ECO:0000256" key="5">
    <source>
        <dbReference type="ARBA" id="ARBA00022989"/>
    </source>
</evidence>
<evidence type="ECO:0000256" key="2">
    <source>
        <dbReference type="ARBA" id="ARBA00022448"/>
    </source>
</evidence>
<dbReference type="EMBL" id="JARLKY010000112">
    <property type="protein sequence ID" value="MEC0232130.1"/>
    <property type="molecule type" value="Genomic_DNA"/>
</dbReference>
<evidence type="ECO:0000256" key="1">
    <source>
        <dbReference type="ARBA" id="ARBA00004651"/>
    </source>
</evidence>
<name>A0ABU6GD47_9BACL</name>
<evidence type="ECO:0000256" key="4">
    <source>
        <dbReference type="ARBA" id="ARBA00022692"/>
    </source>
</evidence>
<keyword evidence="10" id="KW-1185">Reference proteome</keyword>
<dbReference type="SUPFAM" id="SSF161098">
    <property type="entry name" value="MetI-like"/>
    <property type="match status" value="1"/>
</dbReference>
<feature type="transmembrane region" description="Helical" evidence="7">
    <location>
        <begin position="208"/>
        <end position="227"/>
    </location>
</feature>
<sequence length="294" mass="32900">MHKVLGDKRWIALLITPGLFFFIFLICVPICVSVFYSLTNWDGISNYQMVGLQNYVEVLTADPVFWKALWHSLLLGVLAIIIQHPIAIFLAVLIQHAGRLERPMRTILFIPSIISAFVTSQLWVSIFSTQLGLINRILDQVGLSNWKQDWLGDPVLSILCIIFVVMWQGFGYGFLLYYSGLKGIPKEIHEAAIIDGATTLRYTINISLPMITPIIRIAIVLAVIAGFKQIETVYLMTGGGPANNSQFIAMYLYSKAFREALYGYGNAISVLFVTICLGITVVLNTIIKKDVGEY</sequence>
<dbReference type="Proteomes" id="UP001338137">
    <property type="component" value="Unassembled WGS sequence"/>
</dbReference>
<dbReference type="PROSITE" id="PS50928">
    <property type="entry name" value="ABC_TM1"/>
    <property type="match status" value="1"/>
</dbReference>
<evidence type="ECO:0000259" key="8">
    <source>
        <dbReference type="PROSITE" id="PS50928"/>
    </source>
</evidence>
<evidence type="ECO:0000313" key="9">
    <source>
        <dbReference type="EMBL" id="MEC0232130.1"/>
    </source>
</evidence>
<feature type="transmembrane region" description="Helical" evidence="7">
    <location>
        <begin position="12"/>
        <end position="36"/>
    </location>
</feature>
<feature type="transmembrane region" description="Helical" evidence="7">
    <location>
        <begin position="155"/>
        <end position="178"/>
    </location>
</feature>
<protein>
    <submittedName>
        <fullName evidence="9">Sugar ABC transporter permease</fullName>
    </submittedName>
</protein>
<keyword evidence="5 7" id="KW-1133">Transmembrane helix</keyword>
<feature type="transmembrane region" description="Helical" evidence="7">
    <location>
        <begin position="106"/>
        <end position="126"/>
    </location>
</feature>
<feature type="transmembrane region" description="Helical" evidence="7">
    <location>
        <begin position="261"/>
        <end position="287"/>
    </location>
</feature>
<dbReference type="Gene3D" id="1.10.3720.10">
    <property type="entry name" value="MetI-like"/>
    <property type="match status" value="1"/>
</dbReference>
<comment type="subcellular location">
    <subcellularLocation>
        <location evidence="1 7">Cell membrane</location>
        <topology evidence="1 7">Multi-pass membrane protein</topology>
    </subcellularLocation>
</comment>
<dbReference type="InterPro" id="IPR050809">
    <property type="entry name" value="UgpAE/MalFG_permease"/>
</dbReference>
<evidence type="ECO:0000313" key="10">
    <source>
        <dbReference type="Proteomes" id="UP001338137"/>
    </source>
</evidence>
<feature type="domain" description="ABC transmembrane type-1" evidence="8">
    <location>
        <begin position="69"/>
        <end position="283"/>
    </location>
</feature>
<evidence type="ECO:0000256" key="3">
    <source>
        <dbReference type="ARBA" id="ARBA00022475"/>
    </source>
</evidence>
<dbReference type="RefSeq" id="WP_326076269.1">
    <property type="nucleotide sequence ID" value="NZ_JARLKY010000112.1"/>
</dbReference>
<dbReference type="CDD" id="cd06261">
    <property type="entry name" value="TM_PBP2"/>
    <property type="match status" value="1"/>
</dbReference>
<keyword evidence="2 7" id="KW-0813">Transport</keyword>
<dbReference type="InterPro" id="IPR000515">
    <property type="entry name" value="MetI-like"/>
</dbReference>
<feature type="transmembrane region" description="Helical" evidence="7">
    <location>
        <begin position="68"/>
        <end position="94"/>
    </location>
</feature>
<dbReference type="Pfam" id="PF00528">
    <property type="entry name" value="BPD_transp_1"/>
    <property type="match status" value="1"/>
</dbReference>
<proteinExistence type="inferred from homology"/>
<accession>A0ABU6GD47</accession>
<keyword evidence="4 7" id="KW-0812">Transmembrane</keyword>
<keyword evidence="3" id="KW-1003">Cell membrane</keyword>
<evidence type="ECO:0000256" key="7">
    <source>
        <dbReference type="RuleBase" id="RU363032"/>
    </source>
</evidence>
<comment type="similarity">
    <text evidence="7">Belongs to the binding-protein-dependent transport system permease family.</text>
</comment>
<evidence type="ECO:0000256" key="6">
    <source>
        <dbReference type="ARBA" id="ARBA00023136"/>
    </source>
</evidence>
<dbReference type="InterPro" id="IPR035906">
    <property type="entry name" value="MetI-like_sf"/>
</dbReference>
<organism evidence="9 10">
    <name type="scientific">Paenibacillus alba</name>
    <dbReference type="NCBI Taxonomy" id="1197127"/>
    <lineage>
        <taxon>Bacteria</taxon>
        <taxon>Bacillati</taxon>
        <taxon>Bacillota</taxon>
        <taxon>Bacilli</taxon>
        <taxon>Bacillales</taxon>
        <taxon>Paenibacillaceae</taxon>
        <taxon>Paenibacillus</taxon>
    </lineage>
</organism>
<reference evidence="9 10" key="1">
    <citation type="submission" date="2023-03" db="EMBL/GenBank/DDBJ databases">
        <title>Bacillus Genome Sequencing.</title>
        <authorList>
            <person name="Dunlap C."/>
        </authorList>
    </citation>
    <scope>NUCLEOTIDE SEQUENCE [LARGE SCALE GENOMIC DNA]</scope>
    <source>
        <strain evidence="9 10">BD-533</strain>
    </source>
</reference>
<comment type="caution">
    <text evidence="9">The sequence shown here is derived from an EMBL/GenBank/DDBJ whole genome shotgun (WGS) entry which is preliminary data.</text>
</comment>
<dbReference type="PANTHER" id="PTHR43227">
    <property type="entry name" value="BLL4140 PROTEIN"/>
    <property type="match status" value="1"/>
</dbReference>
<gene>
    <name evidence="9" type="ORF">P4I72_34040</name>
</gene>
<keyword evidence="6 7" id="KW-0472">Membrane</keyword>